<gene>
    <name evidence="1" type="ORF">GWI33_010403</name>
</gene>
<sequence length="388" mass="45253">MFCVRFDFSTIDENFILRAYDNEPSEAESEFGDKNRLFYDDVPFPEKKIQYCLKAFDSDNGGLSDAYQETFVPKLRDRSSNFITWLLTISLLSSTVACPNASNNPDCSKYMSVEYVSTLRDLYRFRCENCSRKESIRKNSIFYGLTCDLRSAIRILYGWAKGIDLETMANMLGLERKLVGALYNRAAKISLTCMCMLPGFGVFGGENVVVLIDIYPNLLNSTKSLRKACKPILCISEIESIPQKFWLETLDFLNTDEPDQRKKVQSNVINLIQILVKPGSILVLPSYESLPLYEEVSKLREVYPVIKYMDEMFNSFNNQRLASILDTIWKKPLSLCEEAQFYNPDYVDQYLIRYMWNQYTNKDSFIMLIFFIMHETRRQNIDRYIYND</sequence>
<evidence type="ECO:0000313" key="2">
    <source>
        <dbReference type="Proteomes" id="UP000625711"/>
    </source>
</evidence>
<keyword evidence="2" id="KW-1185">Reference proteome</keyword>
<protein>
    <submittedName>
        <fullName evidence="1">Uncharacterized protein</fullName>
    </submittedName>
</protein>
<dbReference type="OrthoDB" id="6226069at2759"/>
<name>A0A834J1X4_RHYFE</name>
<organism evidence="1 2">
    <name type="scientific">Rhynchophorus ferrugineus</name>
    <name type="common">Red palm weevil</name>
    <name type="synonym">Curculio ferrugineus</name>
    <dbReference type="NCBI Taxonomy" id="354439"/>
    <lineage>
        <taxon>Eukaryota</taxon>
        <taxon>Metazoa</taxon>
        <taxon>Ecdysozoa</taxon>
        <taxon>Arthropoda</taxon>
        <taxon>Hexapoda</taxon>
        <taxon>Insecta</taxon>
        <taxon>Pterygota</taxon>
        <taxon>Neoptera</taxon>
        <taxon>Endopterygota</taxon>
        <taxon>Coleoptera</taxon>
        <taxon>Polyphaga</taxon>
        <taxon>Cucujiformia</taxon>
        <taxon>Curculionidae</taxon>
        <taxon>Dryophthorinae</taxon>
        <taxon>Rhynchophorus</taxon>
    </lineage>
</organism>
<dbReference type="AlphaFoldDB" id="A0A834J1X4"/>
<comment type="caution">
    <text evidence="1">The sequence shown here is derived from an EMBL/GenBank/DDBJ whole genome shotgun (WGS) entry which is preliminary data.</text>
</comment>
<proteinExistence type="predicted"/>
<reference evidence="1" key="1">
    <citation type="submission" date="2020-08" db="EMBL/GenBank/DDBJ databases">
        <title>Genome sequencing and assembly of the red palm weevil Rhynchophorus ferrugineus.</title>
        <authorList>
            <person name="Dias G.B."/>
            <person name="Bergman C.M."/>
            <person name="Manee M."/>
        </authorList>
    </citation>
    <scope>NUCLEOTIDE SEQUENCE</scope>
    <source>
        <strain evidence="1">AA-2017</strain>
        <tissue evidence="1">Whole larva</tissue>
    </source>
</reference>
<dbReference type="EMBL" id="JAACXV010000050">
    <property type="protein sequence ID" value="KAF7285612.1"/>
    <property type="molecule type" value="Genomic_DNA"/>
</dbReference>
<evidence type="ECO:0000313" key="1">
    <source>
        <dbReference type="EMBL" id="KAF7285612.1"/>
    </source>
</evidence>
<accession>A0A834J1X4</accession>
<dbReference type="Proteomes" id="UP000625711">
    <property type="component" value="Unassembled WGS sequence"/>
</dbReference>